<feature type="transmembrane region" description="Helical" evidence="2">
    <location>
        <begin position="361"/>
        <end position="383"/>
    </location>
</feature>
<feature type="signal peptide" evidence="3">
    <location>
        <begin position="1"/>
        <end position="22"/>
    </location>
</feature>
<dbReference type="Proteomes" id="UP000095282">
    <property type="component" value="Unplaced"/>
</dbReference>
<evidence type="ECO:0000256" key="1">
    <source>
        <dbReference type="SAM" id="MobiDB-lite"/>
    </source>
</evidence>
<dbReference type="WBParaSite" id="Csp11.Scaffold630.g17832.t1">
    <property type="protein sequence ID" value="Csp11.Scaffold630.g17832.t1"/>
    <property type="gene ID" value="Csp11.Scaffold630.g17832"/>
</dbReference>
<feature type="compositionally biased region" description="Polar residues" evidence="1">
    <location>
        <begin position="74"/>
        <end position="84"/>
    </location>
</feature>
<evidence type="ECO:0000313" key="4">
    <source>
        <dbReference type="Proteomes" id="UP000095282"/>
    </source>
</evidence>
<evidence type="ECO:0000256" key="2">
    <source>
        <dbReference type="SAM" id="Phobius"/>
    </source>
</evidence>
<protein>
    <submittedName>
        <fullName evidence="5">SH3 domain-containing protein</fullName>
    </submittedName>
</protein>
<keyword evidence="3" id="KW-0732">Signal</keyword>
<feature type="compositionally biased region" description="Low complexity" evidence="1">
    <location>
        <begin position="33"/>
        <end position="73"/>
    </location>
</feature>
<evidence type="ECO:0000256" key="3">
    <source>
        <dbReference type="SAM" id="SignalP"/>
    </source>
</evidence>
<name>A0A1I7UNS8_9PELO</name>
<dbReference type="AlphaFoldDB" id="A0A1I7UNS8"/>
<feature type="region of interest" description="Disordered" evidence="1">
    <location>
        <begin position="33"/>
        <end position="84"/>
    </location>
</feature>
<feature type="compositionally biased region" description="Basic and acidic residues" evidence="1">
    <location>
        <begin position="401"/>
        <end position="414"/>
    </location>
</feature>
<organism evidence="4 5">
    <name type="scientific">Caenorhabditis tropicalis</name>
    <dbReference type="NCBI Taxonomy" id="1561998"/>
    <lineage>
        <taxon>Eukaryota</taxon>
        <taxon>Metazoa</taxon>
        <taxon>Ecdysozoa</taxon>
        <taxon>Nematoda</taxon>
        <taxon>Chromadorea</taxon>
        <taxon>Rhabditida</taxon>
        <taxon>Rhabditina</taxon>
        <taxon>Rhabditomorpha</taxon>
        <taxon>Rhabditoidea</taxon>
        <taxon>Rhabditidae</taxon>
        <taxon>Peloderinae</taxon>
        <taxon>Caenorhabditis</taxon>
    </lineage>
</organism>
<keyword evidence="2" id="KW-1133">Transmembrane helix</keyword>
<accession>A0A1I7UNS8</accession>
<sequence>MITRRTLSFFTCFAILSTVINGQYQVNSQNQNPYQQYGQQNQNSNTGYGSQSQSYGNANSNSWGSSASGSSSNTQNQLQSGYQNSQNRGLFNNQAITPFGSSTNNTHSNPEKGVIIQFQLRGYSNPSSALPNSQTCTCPSGQTCSFLKTPPRCYFAFTFIVSSPDESVRYSITDFFYLDNNGQLPQSSQGLWSQNYVMNLPSKPAAIDVFAHHLGAVITQSGQLVQDDTLTHVDTFVVPLSDTLPAVGGVQNMNQQRTYQGKLLGTSLSMSFSIACSGSLIGPSCDLTCKASHVNSNVAACVSNTTGFFSICNYGTGGQVDNCKNCPWGIRDSTYCQDDRGSVLDPREAGLVGSGWQTATIILAILTFIFLLLLCLLAVFTCLRNRRAPVEKEMITFQRTSSDREPLHGTKNNREAAAFRQDSTDNSRRAMLPPPQDVRPIRSAMRKPNYSPVNNPGEIDDSSFASDVPVRPSRSEEV</sequence>
<proteinExistence type="predicted"/>
<keyword evidence="2" id="KW-0472">Membrane</keyword>
<keyword evidence="4" id="KW-1185">Reference proteome</keyword>
<dbReference type="eggNOG" id="ENOG502S388">
    <property type="taxonomic scope" value="Eukaryota"/>
</dbReference>
<feature type="chain" id="PRO_5009309138" evidence="3">
    <location>
        <begin position="23"/>
        <end position="478"/>
    </location>
</feature>
<keyword evidence="2" id="KW-0812">Transmembrane</keyword>
<reference evidence="5" key="1">
    <citation type="submission" date="2016-11" db="UniProtKB">
        <authorList>
            <consortium name="WormBaseParasite"/>
        </authorList>
    </citation>
    <scope>IDENTIFICATION</scope>
</reference>
<evidence type="ECO:0000313" key="5">
    <source>
        <dbReference type="WBParaSite" id="Csp11.Scaffold630.g17832.t1"/>
    </source>
</evidence>
<feature type="region of interest" description="Disordered" evidence="1">
    <location>
        <begin position="400"/>
        <end position="478"/>
    </location>
</feature>